<dbReference type="PANTHER" id="PTHR11474">
    <property type="entry name" value="TYROSINASE FAMILY MEMBER"/>
    <property type="match status" value="1"/>
</dbReference>
<feature type="domain" description="Tyrosinase copper-binding" evidence="3">
    <location>
        <begin position="81"/>
        <end position="305"/>
    </location>
</feature>
<dbReference type="PANTHER" id="PTHR11474:SF126">
    <property type="entry name" value="TYROSINASE-LIKE PROTEIN TYR-1-RELATED"/>
    <property type="match status" value="1"/>
</dbReference>
<evidence type="ECO:0000256" key="2">
    <source>
        <dbReference type="ARBA" id="ARBA00023008"/>
    </source>
</evidence>
<protein>
    <submittedName>
        <fullName evidence="4">Di-copper centre-containing protein</fullName>
    </submittedName>
</protein>
<organism evidence="4 5">
    <name type="scientific">Pleomassaria siparia CBS 279.74</name>
    <dbReference type="NCBI Taxonomy" id="1314801"/>
    <lineage>
        <taxon>Eukaryota</taxon>
        <taxon>Fungi</taxon>
        <taxon>Dikarya</taxon>
        <taxon>Ascomycota</taxon>
        <taxon>Pezizomycotina</taxon>
        <taxon>Dothideomycetes</taxon>
        <taxon>Pleosporomycetidae</taxon>
        <taxon>Pleosporales</taxon>
        <taxon>Pleomassariaceae</taxon>
        <taxon>Pleomassaria</taxon>
    </lineage>
</organism>
<reference evidence="4" key="1">
    <citation type="journal article" date="2020" name="Stud. Mycol.">
        <title>101 Dothideomycetes genomes: a test case for predicting lifestyles and emergence of pathogens.</title>
        <authorList>
            <person name="Haridas S."/>
            <person name="Albert R."/>
            <person name="Binder M."/>
            <person name="Bloem J."/>
            <person name="Labutti K."/>
            <person name="Salamov A."/>
            <person name="Andreopoulos B."/>
            <person name="Baker S."/>
            <person name="Barry K."/>
            <person name="Bills G."/>
            <person name="Bluhm B."/>
            <person name="Cannon C."/>
            <person name="Castanera R."/>
            <person name="Culley D."/>
            <person name="Daum C."/>
            <person name="Ezra D."/>
            <person name="Gonzalez J."/>
            <person name="Henrissat B."/>
            <person name="Kuo A."/>
            <person name="Liang C."/>
            <person name="Lipzen A."/>
            <person name="Lutzoni F."/>
            <person name="Magnuson J."/>
            <person name="Mondo S."/>
            <person name="Nolan M."/>
            <person name="Ohm R."/>
            <person name="Pangilinan J."/>
            <person name="Park H.-J."/>
            <person name="Ramirez L."/>
            <person name="Alfaro M."/>
            <person name="Sun H."/>
            <person name="Tritt A."/>
            <person name="Yoshinaga Y."/>
            <person name="Zwiers L.-H."/>
            <person name="Turgeon B."/>
            <person name="Goodwin S."/>
            <person name="Spatafora J."/>
            <person name="Crous P."/>
            <person name="Grigoriev I."/>
        </authorList>
    </citation>
    <scope>NUCLEOTIDE SEQUENCE</scope>
    <source>
        <strain evidence="4">CBS 279.74</strain>
    </source>
</reference>
<keyword evidence="1" id="KW-0479">Metal-binding</keyword>
<sequence length="373" mass="42116">MSSCVVRGKSHISHAITIADHVTTRSKLNDDERKGYLDAVSCLHATLPNLIISKLYSRASHFRIDDFLLTHTYYSFQNLFSGLSLHYNRWFLAIYDTVLRDECKYPGALPYWDFSEFSDDITKDPILSNSATSLGGNGAPYPNGNGPVQVTYFGHNLTIPPGSGGGCIYDAPFKGTTYNSDPTETSVYPWPLFDGTSNPIWWFTNPLCPYNPNDRCISRDFNVDIGKDLRISRIEEGLSCPDVGCFLSRVAGAVHDHDVYPFNIADTARFAIGGLQLDPITAPNDPIWWLMQANVDRLYSIWQNQDPDVRMNQINGTITPFNDISNTQYQKYYDDPITLGTRIPLHELLLDASQRSLRDVANTTNELICYYYE</sequence>
<dbReference type="InterPro" id="IPR008922">
    <property type="entry name" value="Di-copper_centre_dom_sf"/>
</dbReference>
<proteinExistence type="predicted"/>
<dbReference type="InterPro" id="IPR050316">
    <property type="entry name" value="Tyrosinase/Hemocyanin"/>
</dbReference>
<name>A0A6G1KGG9_9PLEO</name>
<dbReference type="Gene3D" id="1.10.1280.10">
    <property type="entry name" value="Di-copper center containing domain from catechol oxidase"/>
    <property type="match status" value="1"/>
</dbReference>
<dbReference type="AlphaFoldDB" id="A0A6G1KGG9"/>
<dbReference type="Proteomes" id="UP000799428">
    <property type="component" value="Unassembled WGS sequence"/>
</dbReference>
<evidence type="ECO:0000313" key="5">
    <source>
        <dbReference type="Proteomes" id="UP000799428"/>
    </source>
</evidence>
<evidence type="ECO:0000256" key="1">
    <source>
        <dbReference type="ARBA" id="ARBA00022723"/>
    </source>
</evidence>
<evidence type="ECO:0000313" key="4">
    <source>
        <dbReference type="EMBL" id="KAF2711924.1"/>
    </source>
</evidence>
<dbReference type="GO" id="GO:0046872">
    <property type="term" value="F:metal ion binding"/>
    <property type="evidence" value="ECO:0007669"/>
    <property type="project" value="UniProtKB-KW"/>
</dbReference>
<keyword evidence="5" id="KW-1185">Reference proteome</keyword>
<gene>
    <name evidence="4" type="ORF">K504DRAFT_428843</name>
</gene>
<dbReference type="EMBL" id="MU005767">
    <property type="protein sequence ID" value="KAF2711924.1"/>
    <property type="molecule type" value="Genomic_DNA"/>
</dbReference>
<evidence type="ECO:0000259" key="3">
    <source>
        <dbReference type="Pfam" id="PF00264"/>
    </source>
</evidence>
<accession>A0A6G1KGG9</accession>
<dbReference type="OrthoDB" id="6132182at2759"/>
<dbReference type="InterPro" id="IPR002227">
    <property type="entry name" value="Tyrosinase_Cu-bd"/>
</dbReference>
<dbReference type="Pfam" id="PF00264">
    <property type="entry name" value="Tyrosinase"/>
    <property type="match status" value="1"/>
</dbReference>
<dbReference type="GO" id="GO:0016491">
    <property type="term" value="F:oxidoreductase activity"/>
    <property type="evidence" value="ECO:0007669"/>
    <property type="project" value="InterPro"/>
</dbReference>
<dbReference type="SUPFAM" id="SSF48056">
    <property type="entry name" value="Di-copper centre-containing domain"/>
    <property type="match status" value="1"/>
</dbReference>
<keyword evidence="2" id="KW-0186">Copper</keyword>